<protein>
    <submittedName>
        <fullName evidence="6">S9 family peptidase</fullName>
    </submittedName>
</protein>
<dbReference type="PANTHER" id="PTHR42776:SF13">
    <property type="entry name" value="DIPEPTIDYL-PEPTIDASE 5"/>
    <property type="match status" value="1"/>
</dbReference>
<evidence type="ECO:0000259" key="5">
    <source>
        <dbReference type="Pfam" id="PF00326"/>
    </source>
</evidence>
<dbReference type="RefSeq" id="WP_218633448.1">
    <property type="nucleotide sequence ID" value="NZ_JAHVAH010000001.1"/>
</dbReference>
<keyword evidence="3" id="KW-0645">Protease</keyword>
<gene>
    <name evidence="6" type="ORF">KTQ36_09630</name>
</gene>
<reference evidence="6 7" key="1">
    <citation type="submission" date="2021-07" db="EMBL/GenBank/DDBJ databases">
        <title>The draft genome sequence of Sphingomicrobium sp. B8.</title>
        <authorList>
            <person name="Mu L."/>
        </authorList>
    </citation>
    <scope>NUCLEOTIDE SEQUENCE [LARGE SCALE GENOMIC DNA]</scope>
    <source>
        <strain evidence="6 7">B8</strain>
    </source>
</reference>
<keyword evidence="3" id="KW-0720">Serine protease</keyword>
<evidence type="ECO:0000256" key="3">
    <source>
        <dbReference type="ARBA" id="ARBA00022825"/>
    </source>
</evidence>
<comment type="caution">
    <text evidence="6">The sequence shown here is derived from an EMBL/GenBank/DDBJ whole genome shotgun (WGS) entry which is preliminary data.</text>
</comment>
<dbReference type="InterPro" id="IPR001375">
    <property type="entry name" value="Peptidase_S9_cat"/>
</dbReference>
<evidence type="ECO:0000256" key="1">
    <source>
        <dbReference type="ARBA" id="ARBA00022729"/>
    </source>
</evidence>
<dbReference type="Proteomes" id="UP000698028">
    <property type="component" value="Unassembled WGS sequence"/>
</dbReference>
<sequence>MKTRTALTALAAALATTGWALPASADARPMTAEDLVKFARIGAPSVSPDGSKALVRVSYAKDDMSGRRSAYYIHSMADGTQRHVPALDGAGGARYGGDGAIWFVRDDQVHRWVEGDGDATQVSNLSAGSIDDFVLSPDASNIVLLASRDLACEDFACANVEAADEIGNALEYDEIFVRQWDTWVTPGEKAQLYGFRIVDGQMAGNGAIVGRGLTGNTPSRPFGGSEEVAVSNDGIVYFAQREGGSAEPTSTNLDLYAAPIDGSAAPVNLTDANEAHDNLPSISPDGQWLAYAAMERPNYESDKMSVMLRDLATGETRALTADWDLSVGSIAWTPDGSSLIVGVGEVMEHPLYRIDVATGARQRLTRDGNAGNAVPLDDGRILFSMNNLAMPTELFLYAPEGGTVTQQSYFNSEMLKQLDPIEWEKFSFEGAEGDTVWGFRLKPSGATEDLPIAFVVHGGPQGSFGNSWSTRWNPRALSAGRYAVVSVDFHGSTGYGQDFTDSINQDWGGKPLEDLQKGLAYALDEYPELDGDRICALGASYGGYMMNWIAGNWPDRFDCLINHNGLFDMRGFYYATEELWFPRWDMGGSYAEAADMYEKWNPVNHVDKWQTPMLVVLGLKDYRVPYSQGLGAFTALQERDIPSKLLVFPEENHWVLDGANSVRWHNEVHEWMDRWTAEEAE</sequence>
<feature type="domain" description="Peptidase S9 prolyl oligopeptidase catalytic" evidence="5">
    <location>
        <begin position="468"/>
        <end position="677"/>
    </location>
</feature>
<dbReference type="Pfam" id="PF07676">
    <property type="entry name" value="PD40"/>
    <property type="match status" value="1"/>
</dbReference>
<proteinExistence type="predicted"/>
<feature type="signal peptide" evidence="4">
    <location>
        <begin position="1"/>
        <end position="25"/>
    </location>
</feature>
<evidence type="ECO:0000313" key="6">
    <source>
        <dbReference type="EMBL" id="MBW0145551.1"/>
    </source>
</evidence>
<name>A0ABS6V7K1_9SPHN</name>
<accession>A0ABS6V7K1</accession>
<keyword evidence="7" id="KW-1185">Reference proteome</keyword>
<evidence type="ECO:0000256" key="4">
    <source>
        <dbReference type="SAM" id="SignalP"/>
    </source>
</evidence>
<dbReference type="EMBL" id="JAHVAH010000001">
    <property type="protein sequence ID" value="MBW0145551.1"/>
    <property type="molecule type" value="Genomic_DNA"/>
</dbReference>
<evidence type="ECO:0000256" key="2">
    <source>
        <dbReference type="ARBA" id="ARBA00022801"/>
    </source>
</evidence>
<keyword evidence="1 4" id="KW-0732">Signal</keyword>
<organism evidence="6 7">
    <name type="scientific">Sphingomicrobium clamense</name>
    <dbReference type="NCBI Taxonomy" id="2851013"/>
    <lineage>
        <taxon>Bacteria</taxon>
        <taxon>Pseudomonadati</taxon>
        <taxon>Pseudomonadota</taxon>
        <taxon>Alphaproteobacteria</taxon>
        <taxon>Sphingomonadales</taxon>
        <taxon>Sphingomonadaceae</taxon>
        <taxon>Sphingomicrobium</taxon>
    </lineage>
</organism>
<dbReference type="PANTHER" id="PTHR42776">
    <property type="entry name" value="SERINE PEPTIDASE S9 FAMILY MEMBER"/>
    <property type="match status" value="1"/>
</dbReference>
<keyword evidence="2" id="KW-0378">Hydrolase</keyword>
<dbReference type="InterPro" id="IPR011659">
    <property type="entry name" value="WD40"/>
</dbReference>
<dbReference type="Pfam" id="PF00326">
    <property type="entry name" value="Peptidase_S9"/>
    <property type="match status" value="1"/>
</dbReference>
<feature type="chain" id="PRO_5045246664" evidence="4">
    <location>
        <begin position="26"/>
        <end position="681"/>
    </location>
</feature>
<evidence type="ECO:0000313" key="7">
    <source>
        <dbReference type="Proteomes" id="UP000698028"/>
    </source>
</evidence>